<dbReference type="PANTHER" id="PTHR47938:SF35">
    <property type="entry name" value="PENTATRICOPEPTIDE REPEAT-CONTAINING PROTEIN 4, MITOCHONDRIAL-RELATED"/>
    <property type="match status" value="1"/>
</dbReference>
<dbReference type="InterPro" id="IPR002885">
    <property type="entry name" value="PPR_rpt"/>
</dbReference>
<feature type="repeat" description="PPR" evidence="1">
    <location>
        <begin position="528"/>
        <end position="562"/>
    </location>
</feature>
<dbReference type="GO" id="GO:0005739">
    <property type="term" value="C:mitochondrion"/>
    <property type="evidence" value="ECO:0007669"/>
    <property type="project" value="TreeGrafter"/>
</dbReference>
<dbReference type="InterPro" id="IPR011990">
    <property type="entry name" value="TPR-like_helical_dom_sf"/>
</dbReference>
<evidence type="ECO:0000256" key="1">
    <source>
        <dbReference type="PROSITE-ProRule" id="PRU00708"/>
    </source>
</evidence>
<dbReference type="OrthoDB" id="185373at2759"/>
<organism evidence="2 3">
    <name type="scientific">Naganishia liquefaciens</name>
    <dbReference type="NCBI Taxonomy" id="104408"/>
    <lineage>
        <taxon>Eukaryota</taxon>
        <taxon>Fungi</taxon>
        <taxon>Dikarya</taxon>
        <taxon>Basidiomycota</taxon>
        <taxon>Agaricomycotina</taxon>
        <taxon>Tremellomycetes</taxon>
        <taxon>Filobasidiales</taxon>
        <taxon>Filobasidiaceae</taxon>
        <taxon>Naganishia</taxon>
    </lineage>
</organism>
<evidence type="ECO:0000313" key="3">
    <source>
        <dbReference type="Proteomes" id="UP000620104"/>
    </source>
</evidence>
<reference evidence="2" key="1">
    <citation type="submission" date="2020-07" db="EMBL/GenBank/DDBJ databases">
        <title>Draft Genome Sequence of a Deep-Sea Yeast, Naganishia (Cryptococcus) liquefaciens strain N6.</title>
        <authorList>
            <person name="Han Y.W."/>
            <person name="Kajitani R."/>
            <person name="Morimoto H."/>
            <person name="Parhat M."/>
            <person name="Tsubouchi H."/>
            <person name="Bakenova O."/>
            <person name="Ogata M."/>
            <person name="Argunhan B."/>
            <person name="Aoki R."/>
            <person name="Kajiwara S."/>
            <person name="Itoh T."/>
            <person name="Iwasaki H."/>
        </authorList>
    </citation>
    <scope>NUCLEOTIDE SEQUENCE</scope>
    <source>
        <strain evidence="2">N6</strain>
    </source>
</reference>
<dbReference type="GO" id="GO:0140053">
    <property type="term" value="P:mitochondrial gene expression"/>
    <property type="evidence" value="ECO:0007669"/>
    <property type="project" value="TreeGrafter"/>
</dbReference>
<dbReference type="AlphaFoldDB" id="A0A8H3YGK9"/>
<dbReference type="EMBL" id="BLZA01000021">
    <property type="protein sequence ID" value="GHJ87327.1"/>
    <property type="molecule type" value="Genomic_DNA"/>
</dbReference>
<proteinExistence type="predicted"/>
<accession>A0A8H3YGK9</accession>
<protein>
    <recommendedName>
        <fullName evidence="4">Pentatricopeptide repeat domain-containing protein</fullName>
    </recommendedName>
</protein>
<dbReference type="Gene3D" id="1.25.40.10">
    <property type="entry name" value="Tetratricopeptide repeat domain"/>
    <property type="match status" value="2"/>
</dbReference>
<dbReference type="GO" id="GO:0003729">
    <property type="term" value="F:mRNA binding"/>
    <property type="evidence" value="ECO:0007669"/>
    <property type="project" value="TreeGrafter"/>
</dbReference>
<dbReference type="PANTHER" id="PTHR47938">
    <property type="entry name" value="RESPIRATORY COMPLEX I CHAPERONE (CIA84), PUTATIVE (AFU_ORTHOLOGUE AFUA_2G06020)-RELATED"/>
    <property type="match status" value="1"/>
</dbReference>
<dbReference type="Proteomes" id="UP000620104">
    <property type="component" value="Unassembled WGS sequence"/>
</dbReference>
<sequence length="789" mass="88173">MAMSVRLSRKVLRAIATAVIQTRDPAVLVELQEGLRALPMEAFLDRLTDIPLFVKRSQHDTVDALVLVWIKALLHARMPDLADQLYESATIRGYFCSDKLDIDAVVGPLVDLKEWALVLKWTQGRICSVGVHAMRMRAFSSLGTPQLAIADYEEHHRELQAESRTMTEGMKAYYLTRNFDRANAIQRELSRQGKTRGHLYIFGMIDVLQRLGYTPLLEKAILEDLQLIGASHHHVPLLNTLLKFRIKNCLSILPIMENYPTAGPSVDLQTANQPPILLDQCTLALILDDARHLTDLAHLSKMWQEILSGLPGNHISSNLLGALIRSLLRLNSSEDALQLLQDVQARKTSKWIDRPAVLHTTVFDNLIGYISRKQGFDAVIPIFDLMRSAGLHPGRKTISCLVDGLSQHLALKPRIQFDFHQNILRILSSKLWADGPEHDLQLGSPTALRNHQMQEEIDSLLGDQLEGNAPEWPNVFEWAHLAKQVKSAKSEGNAKSSKGFPLLKWTDTSSPAPDAIFAATLDKGFRLDISTCKAMLHMYLSRGHIDRAQEIMLLAWQRGITPSTEMWSTFVEGLETADQLESLNRRIQALSRNASPDGTVAMLAGGSRSSAALMPNQAMWTEIIRELVNRGAFRQACQVVKCALACALRTEDSPDVGLVSVSFEALVRARQTIKAAALLKDSPLGFGDKLRTARGASKSVLLKALRRARAWHLKHGEPDLVSDIDVFLKSMPRFPVAESSEAAKGKHVKRGGFTLGELKGLEEQIGRMFHRLWPDEKRRDEGRPRQHTL</sequence>
<evidence type="ECO:0008006" key="4">
    <source>
        <dbReference type="Google" id="ProtNLM"/>
    </source>
</evidence>
<evidence type="ECO:0000313" key="2">
    <source>
        <dbReference type="EMBL" id="GHJ87327.1"/>
    </source>
</evidence>
<dbReference type="PROSITE" id="PS51375">
    <property type="entry name" value="PPR"/>
    <property type="match status" value="1"/>
</dbReference>
<gene>
    <name evidence="2" type="ORF">NliqN6_3729</name>
</gene>
<dbReference type="Pfam" id="PF13812">
    <property type="entry name" value="PPR_3"/>
    <property type="match status" value="1"/>
</dbReference>
<name>A0A8H3YGK9_9TREE</name>
<comment type="caution">
    <text evidence="2">The sequence shown here is derived from an EMBL/GenBank/DDBJ whole genome shotgun (WGS) entry which is preliminary data.</text>
</comment>
<keyword evidence="3" id="KW-1185">Reference proteome</keyword>